<dbReference type="SUPFAM" id="SSF81383">
    <property type="entry name" value="F-box domain"/>
    <property type="match status" value="1"/>
</dbReference>
<proteinExistence type="predicted"/>
<feature type="domain" description="F-box" evidence="1">
    <location>
        <begin position="82"/>
        <end position="126"/>
    </location>
</feature>
<gene>
    <name evidence="2" type="ORF">GCK32_001171</name>
</gene>
<reference evidence="2 3" key="1">
    <citation type="submission" date="2019-10" db="EMBL/GenBank/DDBJ databases">
        <title>Assembly and Annotation for the nematode Trichostrongylus colubriformis.</title>
        <authorList>
            <person name="Martin J."/>
        </authorList>
    </citation>
    <scope>NUCLEOTIDE SEQUENCE [LARGE SCALE GENOMIC DNA]</scope>
    <source>
        <strain evidence="2">G859</strain>
        <tissue evidence="2">Whole worm</tissue>
    </source>
</reference>
<protein>
    <submittedName>
        <fullName evidence="2">F-box domain protein</fullName>
    </submittedName>
</protein>
<accession>A0AAN8IDU0</accession>
<dbReference type="Proteomes" id="UP001331761">
    <property type="component" value="Unassembled WGS sequence"/>
</dbReference>
<dbReference type="Pfam" id="PF12937">
    <property type="entry name" value="F-box-like"/>
    <property type="match status" value="1"/>
</dbReference>
<evidence type="ECO:0000259" key="1">
    <source>
        <dbReference type="PROSITE" id="PS50181"/>
    </source>
</evidence>
<sequence>MGPRHDESSLLKDPSWCFPKTADRNLADLAFVNEKKVKWTLKRGKDQKFYLHLKDIEHADIPQGDSLLSFLSPKSNRCPSTAFHFFELPSELQLQILRELPSRDINSCRLTCKWMNRFIVGNWIRLRSREIGCVDFIPECREVWGLYYDYSKELTSFQHSVISRLVIQYGIISSSLMQSLTKTLSDLRICVKTLIIHNCRCDCTVLELINFIKCTYVEVLAIDVFDMREFGQSLAKHEVVRNMNCSLVYVNGDDVISGVVVNSFYQGSVDLNGFSRLLTDWGHGCVEIIHFHMNIDDDGAAYVPAICQDSAHFRYLRGSLYGCVLKNCDNQELYVETKDGRLMLTPGSLSENS</sequence>
<dbReference type="InterPro" id="IPR001810">
    <property type="entry name" value="F-box_dom"/>
</dbReference>
<name>A0AAN8IDU0_TRICO</name>
<dbReference type="CDD" id="cd09917">
    <property type="entry name" value="F-box_SF"/>
    <property type="match status" value="1"/>
</dbReference>
<evidence type="ECO:0000313" key="3">
    <source>
        <dbReference type="Proteomes" id="UP001331761"/>
    </source>
</evidence>
<dbReference type="PROSITE" id="PS50181">
    <property type="entry name" value="FBOX"/>
    <property type="match status" value="1"/>
</dbReference>
<comment type="caution">
    <text evidence="2">The sequence shown here is derived from an EMBL/GenBank/DDBJ whole genome shotgun (WGS) entry which is preliminary data.</text>
</comment>
<organism evidence="2 3">
    <name type="scientific">Trichostrongylus colubriformis</name>
    <name type="common">Black scour worm</name>
    <dbReference type="NCBI Taxonomy" id="6319"/>
    <lineage>
        <taxon>Eukaryota</taxon>
        <taxon>Metazoa</taxon>
        <taxon>Ecdysozoa</taxon>
        <taxon>Nematoda</taxon>
        <taxon>Chromadorea</taxon>
        <taxon>Rhabditida</taxon>
        <taxon>Rhabditina</taxon>
        <taxon>Rhabditomorpha</taxon>
        <taxon>Strongyloidea</taxon>
        <taxon>Trichostrongylidae</taxon>
        <taxon>Trichostrongylus</taxon>
    </lineage>
</organism>
<dbReference type="AlphaFoldDB" id="A0AAN8IDU0"/>
<dbReference type="EMBL" id="WIXE01018464">
    <property type="protein sequence ID" value="KAK5970889.1"/>
    <property type="molecule type" value="Genomic_DNA"/>
</dbReference>
<evidence type="ECO:0000313" key="2">
    <source>
        <dbReference type="EMBL" id="KAK5970889.1"/>
    </source>
</evidence>
<keyword evidence="3" id="KW-1185">Reference proteome</keyword>
<dbReference type="InterPro" id="IPR036047">
    <property type="entry name" value="F-box-like_dom_sf"/>
</dbReference>